<protein>
    <submittedName>
        <fullName evidence="4">N-acetylglucosamine repressor</fullName>
    </submittedName>
</protein>
<dbReference type="AlphaFoldDB" id="A0A564S9X6"/>
<keyword evidence="3" id="KW-0119">Carbohydrate metabolism</keyword>
<dbReference type="SUPFAM" id="SSF46785">
    <property type="entry name" value="Winged helix' DNA-binding domain"/>
    <property type="match status" value="1"/>
</dbReference>
<evidence type="ECO:0000256" key="1">
    <source>
        <dbReference type="ARBA" id="ARBA00002486"/>
    </source>
</evidence>
<evidence type="ECO:0000313" key="4">
    <source>
        <dbReference type="EMBL" id="VUW91792.1"/>
    </source>
</evidence>
<gene>
    <name evidence="4" type="primary">nagC</name>
    <name evidence="4" type="ORF">SCSS39_00288</name>
</gene>
<dbReference type="Pfam" id="PF00480">
    <property type="entry name" value="ROK"/>
    <property type="match status" value="1"/>
</dbReference>
<comment type="similarity">
    <text evidence="2">Belongs to the ROK (NagC/XylR) family.</text>
</comment>
<dbReference type="EMBL" id="CABHMZ010000003">
    <property type="protein sequence ID" value="VUW91792.1"/>
    <property type="molecule type" value="Genomic_DNA"/>
</dbReference>
<organism evidence="4 5">
    <name type="scientific">Streptococcus constellatus</name>
    <dbReference type="NCBI Taxonomy" id="76860"/>
    <lineage>
        <taxon>Bacteria</taxon>
        <taxon>Bacillati</taxon>
        <taxon>Bacillota</taxon>
        <taxon>Bacilli</taxon>
        <taxon>Lactobacillales</taxon>
        <taxon>Streptococcaceae</taxon>
        <taxon>Streptococcus</taxon>
        <taxon>Streptococcus anginosus group</taxon>
    </lineage>
</organism>
<dbReference type="InterPro" id="IPR036390">
    <property type="entry name" value="WH_DNA-bd_sf"/>
</dbReference>
<evidence type="ECO:0000313" key="5">
    <source>
        <dbReference type="Proteomes" id="UP000385544"/>
    </source>
</evidence>
<evidence type="ECO:0000256" key="2">
    <source>
        <dbReference type="ARBA" id="ARBA00006479"/>
    </source>
</evidence>
<dbReference type="GO" id="GO:0042732">
    <property type="term" value="P:D-xylose metabolic process"/>
    <property type="evidence" value="ECO:0007669"/>
    <property type="project" value="UniProtKB-KW"/>
</dbReference>
<evidence type="ECO:0000256" key="3">
    <source>
        <dbReference type="ARBA" id="ARBA00022629"/>
    </source>
</evidence>
<dbReference type="Gene3D" id="3.30.420.40">
    <property type="match status" value="2"/>
</dbReference>
<dbReference type="Gene3D" id="1.10.10.10">
    <property type="entry name" value="Winged helix-like DNA-binding domain superfamily/Winged helix DNA-binding domain"/>
    <property type="match status" value="1"/>
</dbReference>
<proteinExistence type="inferred from homology"/>
<dbReference type="Proteomes" id="UP000385544">
    <property type="component" value="Unassembled WGS sequence"/>
</dbReference>
<keyword evidence="3" id="KW-0859">Xylose metabolism</keyword>
<accession>A0A564S9X6</accession>
<dbReference type="InterPro" id="IPR000600">
    <property type="entry name" value="ROK"/>
</dbReference>
<dbReference type="InterPro" id="IPR043129">
    <property type="entry name" value="ATPase_NBD"/>
</dbReference>
<dbReference type="PANTHER" id="PTHR18964:SF149">
    <property type="entry name" value="BIFUNCTIONAL UDP-N-ACETYLGLUCOSAMINE 2-EPIMERASE_N-ACETYLMANNOSAMINE KINASE"/>
    <property type="match status" value="1"/>
</dbReference>
<dbReference type="InterPro" id="IPR036388">
    <property type="entry name" value="WH-like_DNA-bd_sf"/>
</dbReference>
<sequence length="393" mass="44471">MMNQTKKQAELRAIILDKIYAKGPISRIDISKETGITPATVSAITGDFIQEKLLYELGEDEEHVKVGRKKILLGIKKQHSYFIGCELSEKYFSFVLSDNTGNVIDQYKANVTPEKILAEGADLFSHLLGQFISQHTSYPIRAVGVAIPGRYLHNDVITTNNQIWKQFDLAKIKSQFSFPIYFSNNVNCMALAKRLFPAYQLDENFIYFHFARGMHCSYMYNGEIYGKSNIVIGEIGHTVVCPDGEVCGCGRRGCLQTYASETWLIKKAQILFETAELTYLKSLVTDKEDITIQTILTAYKLGDQAILNLLHLAFKYLAQSLLNLNMMIDAKKIYLHSPILTDEKIIAAFYQEISQQPKLLFKDLPELIIEPYNDFTGAVAGVALCLQKEWLTV</sequence>
<comment type="function">
    <text evidence="1">Transcriptional repressor of xylose-utilizing enzymes.</text>
</comment>
<reference evidence="4 5" key="1">
    <citation type="submission" date="2019-07" db="EMBL/GenBank/DDBJ databases">
        <authorList>
            <person name="Hibberd C M."/>
            <person name="Gehrig L. J."/>
            <person name="Chang H.-W."/>
            <person name="Venkatesh S."/>
        </authorList>
    </citation>
    <scope>NUCLEOTIDE SEQUENCE [LARGE SCALE GENOMIC DNA]</scope>
    <source>
        <strain evidence="4">Streptococcus_constellatus_SS_Bg39</strain>
    </source>
</reference>
<dbReference type="PANTHER" id="PTHR18964">
    <property type="entry name" value="ROK (REPRESSOR, ORF, KINASE) FAMILY"/>
    <property type="match status" value="1"/>
</dbReference>
<name>A0A564S9X6_STRCV</name>
<dbReference type="SUPFAM" id="SSF53067">
    <property type="entry name" value="Actin-like ATPase domain"/>
    <property type="match status" value="1"/>
</dbReference>